<dbReference type="PRINTS" id="PR00702">
    <property type="entry name" value="ACRIFLAVINRP"/>
</dbReference>
<feature type="transmembrane region" description="Helical" evidence="2">
    <location>
        <begin position="1242"/>
        <end position="1265"/>
    </location>
</feature>
<feature type="transmembrane region" description="Helical" evidence="2">
    <location>
        <begin position="725"/>
        <end position="749"/>
    </location>
</feature>
<reference evidence="3 4" key="1">
    <citation type="journal article" date="2019" name="Nat. Microbiol.">
        <title>Mediterranean grassland soil C-N compound turnover is dependent on rainfall and depth, and is mediated by genomically divergent microorganisms.</title>
        <authorList>
            <person name="Diamond S."/>
            <person name="Andeer P.F."/>
            <person name="Li Z."/>
            <person name="Crits-Christoph A."/>
            <person name="Burstein D."/>
            <person name="Anantharaman K."/>
            <person name="Lane K.R."/>
            <person name="Thomas B.C."/>
            <person name="Pan C."/>
            <person name="Northen T.R."/>
            <person name="Banfield J.F."/>
        </authorList>
    </citation>
    <scope>NUCLEOTIDE SEQUENCE [LARGE SCALE GENOMIC DNA]</scope>
    <source>
        <strain evidence="3">WS_11</strain>
    </source>
</reference>
<feature type="transmembrane region" description="Helical" evidence="2">
    <location>
        <begin position="1112"/>
        <end position="1132"/>
    </location>
</feature>
<evidence type="ECO:0000256" key="2">
    <source>
        <dbReference type="SAM" id="Phobius"/>
    </source>
</evidence>
<feature type="transmembrane region" description="Helical" evidence="2">
    <location>
        <begin position="654"/>
        <end position="675"/>
    </location>
</feature>
<dbReference type="InterPro" id="IPR027463">
    <property type="entry name" value="AcrB_DN_DC_subdom"/>
</dbReference>
<dbReference type="Gene3D" id="3.30.70.1430">
    <property type="entry name" value="Multidrug efflux transporter AcrB pore domain"/>
    <property type="match status" value="2"/>
</dbReference>
<dbReference type="SUPFAM" id="SSF82866">
    <property type="entry name" value="Multidrug efflux transporter AcrB transmembrane domain"/>
    <property type="match status" value="2"/>
</dbReference>
<dbReference type="PANTHER" id="PTHR32063">
    <property type="match status" value="1"/>
</dbReference>
<feature type="transmembrane region" description="Helical" evidence="2">
    <location>
        <begin position="1165"/>
        <end position="1186"/>
    </location>
</feature>
<dbReference type="SUPFAM" id="SSF82693">
    <property type="entry name" value="Multidrug efflux transporter AcrB pore domain, PN1, PN2, PC1 and PC2 subdomains"/>
    <property type="match status" value="3"/>
</dbReference>
<dbReference type="SUPFAM" id="SSF82714">
    <property type="entry name" value="Multidrug efflux transporter AcrB TolC docking domain, DN and DC subdomains"/>
    <property type="match status" value="1"/>
</dbReference>
<keyword evidence="2" id="KW-0472">Membrane</keyword>
<feature type="region of interest" description="Disordered" evidence="1">
    <location>
        <begin position="1"/>
        <end position="263"/>
    </location>
</feature>
<dbReference type="GO" id="GO:0042910">
    <property type="term" value="F:xenobiotic transmembrane transporter activity"/>
    <property type="evidence" value="ECO:0007669"/>
    <property type="project" value="TreeGrafter"/>
</dbReference>
<gene>
    <name evidence="3" type="ORF">E6K81_06180</name>
</gene>
<evidence type="ECO:0000256" key="1">
    <source>
        <dbReference type="SAM" id="MobiDB-lite"/>
    </source>
</evidence>
<keyword evidence="2" id="KW-1133">Transmembrane helix</keyword>
<evidence type="ECO:0000313" key="3">
    <source>
        <dbReference type="EMBL" id="TMQ72908.1"/>
    </source>
</evidence>
<accession>A0A538UAH8</accession>
<feature type="compositionally biased region" description="Basic residues" evidence="1">
    <location>
        <begin position="212"/>
        <end position="222"/>
    </location>
</feature>
<name>A0A538UAH8_UNCEI</name>
<feature type="transmembrane region" description="Helical" evidence="2">
    <location>
        <begin position="687"/>
        <end position="719"/>
    </location>
</feature>
<feature type="transmembrane region" description="Helical" evidence="2">
    <location>
        <begin position="1139"/>
        <end position="1159"/>
    </location>
</feature>
<feature type="transmembrane region" description="Helical" evidence="2">
    <location>
        <begin position="628"/>
        <end position="648"/>
    </location>
</feature>
<feature type="compositionally biased region" description="Low complexity" evidence="1">
    <location>
        <begin position="141"/>
        <end position="153"/>
    </location>
</feature>
<organism evidence="3 4">
    <name type="scientific">Eiseniibacteriota bacterium</name>
    <dbReference type="NCBI Taxonomy" id="2212470"/>
    <lineage>
        <taxon>Bacteria</taxon>
        <taxon>Candidatus Eiseniibacteriota</taxon>
    </lineage>
</organism>
<feature type="transmembrane region" description="Helical" evidence="2">
    <location>
        <begin position="604"/>
        <end position="621"/>
    </location>
</feature>
<dbReference type="GO" id="GO:0005886">
    <property type="term" value="C:plasma membrane"/>
    <property type="evidence" value="ECO:0007669"/>
    <property type="project" value="TreeGrafter"/>
</dbReference>
<evidence type="ECO:0000313" key="4">
    <source>
        <dbReference type="Proteomes" id="UP000319771"/>
    </source>
</evidence>
<feature type="compositionally biased region" description="Basic residues" evidence="1">
    <location>
        <begin position="170"/>
        <end position="182"/>
    </location>
</feature>
<comment type="caution">
    <text evidence="3">The sequence shown here is derived from an EMBL/GenBank/DDBJ whole genome shotgun (WGS) entry which is preliminary data.</text>
</comment>
<sequence length="1282" mass="134186">MALGRRRGGLRPGGGRGREPERAHRRHGRGRPAPGLAHHPRIGGRTQGGRAPGARGPRPGRTRGGRAGALGGAPRPGAGAAHGPAARHRDAALDRAGGFGGGRCRDRGAGARAGGGLRGARRRGPGLAGPARPAGHRARAGRGPARGPGPARVADGERSRSGGPGLAGRDRRRRAARARALRHRDDRGRVGAPGGGGAGLGAGRGRPDRRASRGGRGQRRPHRLDPGHAGRRGGRLARALAPAARGAHARRGRRAARPAGRDPREAAALNRVFRGLHEQRRAVLAALAVAVAVGAWQALRMPAAILPEVTFPRVKVIADSGERPGEEMLRAVTRPLEASLRRVPGLREMRSTTSRGSVEINLDCEWGTDMDLALQRVQARMDAARGLLPEGTTIEAQLMNPVLFPVLGVSLTSRTRSLAELRDLAVMRLEPEMARLPGVAQVVIQGGDRLEARVTLDPAALEGRGLDAAAVADAIRGSDALETVGLLEANRELYLGIADARPANLDALATVPVPVEGAPAVTVGQLGTVTLSSAPQFTRYAAHARNAVLINLMRQPSASTLGVSTAAHRWLAQHRGLIPDDVTVETFYDQADLVRASVDSVRDSLLFGALMAVIIVLLFLGRLDRLGLAGAMVLPGSIGLTLLGLALTHQSLNLMTLGGIAAAVGLVLDDAIVVVEHFDHALREGAGVAAVAATMADLFPSLLGSSLCTLAIFIPFMFLGGVTGAFFRVLALAMSLMLASSLALCLTVLPRFARGGGRRAAKAPRGPDRFARLLGYASRHAWVAIVPPLLLVIAIPVLQAGVGSGFLPEMDEGNLIMDYITPPGTSVAETDRMLRQIEAQLDSTREIVAWSRRTGDQLGFFITEPNIGDYTLRLTAGRRRPADEIADELRDRIAASQPAIEVEFGQLIEDVIGDLTTSPEPIEVRLFGEDRRVLEARARDAATLLGTVRGVVDVKSGVVVSGPNIAVVPGPLARRAGLGAAELARAVSPYLQGVEAGEIQRGARSWPVRVVLPTPAGGIGPDVLAGARVPVAKGRWARLGELAELRVNPGETEIGRDDQRTMVAVTARLSGRDLGSAMAEIQPRLRRDLPLGPGMGIRYAGLWEEQQSSFRGLAIVLIGAAAAVLLVLLVSFRSWRRALVVMVVAIASLAGAFMSLRVFGATFNVTSFVGAIMVVGIVAENAYFLVMEHQRGLQEGASPAAAAAAAARRRARPILMTTAAGVAALSPLAFGTGAGNALLRPLALAVVGGFTVSALLLLVVLPALLARTGSGTRDEPEATGVA</sequence>
<feature type="compositionally biased region" description="Gly residues" evidence="1">
    <location>
        <begin position="191"/>
        <end position="204"/>
    </location>
</feature>
<dbReference type="Gene3D" id="1.20.1640.10">
    <property type="entry name" value="Multidrug efflux transporter AcrB transmembrane domain"/>
    <property type="match status" value="2"/>
</dbReference>
<feature type="compositionally biased region" description="Low complexity" evidence="1">
    <location>
        <begin position="72"/>
        <end position="84"/>
    </location>
</feature>
<feature type="compositionally biased region" description="Low complexity" evidence="1">
    <location>
        <begin position="236"/>
        <end position="246"/>
    </location>
</feature>
<dbReference type="Proteomes" id="UP000319771">
    <property type="component" value="Unassembled WGS sequence"/>
</dbReference>
<feature type="compositionally biased region" description="Basic residues" evidence="1">
    <location>
        <begin position="247"/>
        <end position="256"/>
    </location>
</feature>
<dbReference type="InterPro" id="IPR001036">
    <property type="entry name" value="Acrflvin-R"/>
</dbReference>
<dbReference type="EMBL" id="VBPB01000089">
    <property type="protein sequence ID" value="TMQ72908.1"/>
    <property type="molecule type" value="Genomic_DNA"/>
</dbReference>
<dbReference type="Gene3D" id="3.30.70.1440">
    <property type="entry name" value="Multidrug efflux transporter AcrB pore domain"/>
    <property type="match status" value="1"/>
</dbReference>
<dbReference type="Gene3D" id="3.30.70.1320">
    <property type="entry name" value="Multidrug efflux transporter AcrB pore domain like"/>
    <property type="match status" value="1"/>
</dbReference>
<dbReference type="Pfam" id="PF00873">
    <property type="entry name" value="ACR_tran"/>
    <property type="match status" value="1"/>
</dbReference>
<proteinExistence type="predicted"/>
<dbReference type="PANTHER" id="PTHR32063:SF24">
    <property type="entry name" value="CATION EFFLUX SYSTEM (ACRB_ACRD_ACRF FAMILY)"/>
    <property type="match status" value="1"/>
</dbReference>
<feature type="transmembrane region" description="Helical" evidence="2">
    <location>
        <begin position="781"/>
        <end position="802"/>
    </location>
</feature>
<protein>
    <submittedName>
        <fullName evidence="3">Efflux RND transporter permease subunit</fullName>
    </submittedName>
</protein>
<keyword evidence="2" id="KW-0812">Transmembrane</keyword>
<dbReference type="Gene3D" id="3.30.2090.10">
    <property type="entry name" value="Multidrug efflux transporter AcrB TolC docking domain, DN and DC subdomains"/>
    <property type="match status" value="2"/>
</dbReference>
<feature type="transmembrane region" description="Helical" evidence="2">
    <location>
        <begin position="1214"/>
        <end position="1230"/>
    </location>
</feature>